<keyword evidence="2" id="KW-1133">Transmembrane helix</keyword>
<feature type="transmembrane region" description="Helical" evidence="2">
    <location>
        <begin position="302"/>
        <end position="323"/>
    </location>
</feature>
<evidence type="ECO:0000313" key="4">
    <source>
        <dbReference type="Proteomes" id="UP000095287"/>
    </source>
</evidence>
<evidence type="ECO:0000256" key="3">
    <source>
        <dbReference type="SAM" id="SignalP"/>
    </source>
</evidence>
<keyword evidence="3" id="KW-0732">Signal</keyword>
<feature type="signal peptide" evidence="3">
    <location>
        <begin position="1"/>
        <end position="19"/>
    </location>
</feature>
<name>A0A1I7ZHW6_9BILA</name>
<reference evidence="5" key="1">
    <citation type="submission" date="2016-11" db="UniProtKB">
        <authorList>
            <consortium name="WormBaseParasite"/>
        </authorList>
    </citation>
    <scope>IDENTIFICATION</scope>
</reference>
<proteinExistence type="predicted"/>
<evidence type="ECO:0000313" key="5">
    <source>
        <dbReference type="WBParaSite" id="L893_g26583.t1"/>
    </source>
</evidence>
<keyword evidence="2" id="KW-0472">Membrane</keyword>
<organism evidence="4 5">
    <name type="scientific">Steinernema glaseri</name>
    <dbReference type="NCBI Taxonomy" id="37863"/>
    <lineage>
        <taxon>Eukaryota</taxon>
        <taxon>Metazoa</taxon>
        <taxon>Ecdysozoa</taxon>
        <taxon>Nematoda</taxon>
        <taxon>Chromadorea</taxon>
        <taxon>Rhabditida</taxon>
        <taxon>Tylenchina</taxon>
        <taxon>Panagrolaimomorpha</taxon>
        <taxon>Strongyloidoidea</taxon>
        <taxon>Steinernematidae</taxon>
        <taxon>Steinernema</taxon>
    </lineage>
</organism>
<dbReference type="AlphaFoldDB" id="A0A1I7ZHW6"/>
<sequence length="388" mass="43336">MNLSCCLLLLLGVVAFCHATQQISFVSVNGDGSEGEPQDNDAHCKDPCDKKFTDEEKRKECFEGCRLVLIYRFFDQNTEDEHSAVSNCKDGCARAFQVEGRSSIDTCSEGCGIQTEMSPNSLVRLELTDKDATFDVASEFVNDPMNAIAKDLEWSLEKINGKGKDVNDLDDIFGGFGDTEDPIARFFKQFETARRRMENSFRAFETDPFFNSGKSVKVDRPSGHELASFNGKPVGNEDIFGNPIIQSQVIPDFNEKSDNFNGQQLIHTFKLPSIDEDEFAQRIRETEQLAIRNERIAQISHYGVKVILIILFIVILLVALAMLRHHSMMTYRHLNEKTFFATAAAPPKADEAGPLPAKSAENVYVTAPVHGSPPPAYDQLSIKKVQHP</sequence>
<keyword evidence="4" id="KW-1185">Reference proteome</keyword>
<keyword evidence="2" id="KW-0812">Transmembrane</keyword>
<dbReference type="Proteomes" id="UP000095287">
    <property type="component" value="Unplaced"/>
</dbReference>
<feature type="region of interest" description="Disordered" evidence="1">
    <location>
        <begin position="366"/>
        <end position="388"/>
    </location>
</feature>
<feature type="chain" id="PRO_5009313505" evidence="3">
    <location>
        <begin position="20"/>
        <end position="388"/>
    </location>
</feature>
<dbReference type="WBParaSite" id="L893_g26583.t1">
    <property type="protein sequence ID" value="L893_g26583.t1"/>
    <property type="gene ID" value="L893_g26583"/>
</dbReference>
<accession>A0A1I7ZHW6</accession>
<evidence type="ECO:0000256" key="1">
    <source>
        <dbReference type="SAM" id="MobiDB-lite"/>
    </source>
</evidence>
<evidence type="ECO:0000256" key="2">
    <source>
        <dbReference type="SAM" id="Phobius"/>
    </source>
</evidence>
<protein>
    <submittedName>
        <fullName evidence="5">Uncharacterized protein</fullName>
    </submittedName>
</protein>